<dbReference type="OrthoDB" id="9792991at2"/>
<feature type="transmembrane region" description="Helical" evidence="14">
    <location>
        <begin position="250"/>
        <end position="270"/>
    </location>
</feature>
<feature type="transmembrane region" description="Helical" evidence="14">
    <location>
        <begin position="372"/>
        <end position="394"/>
    </location>
</feature>
<dbReference type="InterPro" id="IPR050398">
    <property type="entry name" value="HssS/ArlS-like"/>
</dbReference>
<proteinExistence type="predicted"/>
<evidence type="ECO:0000256" key="14">
    <source>
        <dbReference type="SAM" id="Phobius"/>
    </source>
</evidence>
<keyword evidence="9 16" id="KW-0418">Kinase</keyword>
<evidence type="ECO:0000256" key="3">
    <source>
        <dbReference type="ARBA" id="ARBA00012438"/>
    </source>
</evidence>
<keyword evidence="12" id="KW-0902">Two-component regulatory system</keyword>
<dbReference type="Pfam" id="PF02518">
    <property type="entry name" value="HATPase_c"/>
    <property type="match status" value="1"/>
</dbReference>
<organism evidence="16 17">
    <name type="scientific">Chryseomicrobium excrementi</name>
    <dbReference type="NCBI Taxonomy" id="2041346"/>
    <lineage>
        <taxon>Bacteria</taxon>
        <taxon>Bacillati</taxon>
        <taxon>Bacillota</taxon>
        <taxon>Bacilli</taxon>
        <taxon>Bacillales</taxon>
        <taxon>Caryophanaceae</taxon>
        <taxon>Chryseomicrobium</taxon>
    </lineage>
</organism>
<sequence>MKKERHLGKWLTLALLLTLILATIISWAGQGRELLKEFQETDEFYHTFESEIVTRLPALVTEPLTKEELLESYTVTNADIEEYRFRYGNLSTQIENINSQYETERGEELSEELAKERDEKIADIRRNFKEDSYVEAKLRAEWETKVDNYLQGLARERKIYSANYPGIGYSLTNTGSNKTFDMEGFSSNVLQLTYGGGAEGLYADRIDYYTQDSDPISAELGSIPVNYSGTVFLPESYVSSQLEDFKQRKIIFWVLTIFGIIAAFASVVLWKKWKHELLASTFMDEFAKLPHELRAAMVGFLGFFSYVMLWQVSRGLNTYYGFDDFTFFLFLVLIAINAIILQSFISLVLTMDDFTYKNSILNRLVQNMKGLFLNRSLAVQMIFVLIVVFFWGLGTALSGVIGGLVFIWIPATLFIGIPALYFVFSRIAYLNRTMARTELVAEGFVSEPFQEKGRSRLAAHARKLNEIRQQLIYSHSSQVKSERLKSELITNVSHDLRTPLTSIITYTDLLKNPNLTVEERAQYVDVLERKSARLKTLIEDLFDVSKMASGNIELQKAQVDLASLLQQSIAEQQEALDKQNLDLRVSIASQPIMAQVDGQKMWRVMDNLLLNISKYSMPGTRVYLALQESFGEAILTFKNVSQYELGDDTAELTERFKRGDQSRHTEGSGLGLAIAQSIVSLHGGQFELDLDGDLFKVTIRIPKGTV</sequence>
<dbReference type="Proteomes" id="UP000228680">
    <property type="component" value="Unassembled WGS sequence"/>
</dbReference>
<dbReference type="EC" id="2.7.13.3" evidence="3"/>
<dbReference type="Gene3D" id="1.10.287.130">
    <property type="match status" value="1"/>
</dbReference>
<dbReference type="SUPFAM" id="SSF47384">
    <property type="entry name" value="Homodimeric domain of signal transducing histidine kinase"/>
    <property type="match status" value="1"/>
</dbReference>
<feature type="transmembrane region" description="Helical" evidence="14">
    <location>
        <begin position="291"/>
        <end position="313"/>
    </location>
</feature>
<evidence type="ECO:0000256" key="5">
    <source>
        <dbReference type="ARBA" id="ARBA00022553"/>
    </source>
</evidence>
<dbReference type="PANTHER" id="PTHR45528:SF1">
    <property type="entry name" value="SENSOR HISTIDINE KINASE CPXA"/>
    <property type="match status" value="1"/>
</dbReference>
<evidence type="ECO:0000313" key="17">
    <source>
        <dbReference type="Proteomes" id="UP000228680"/>
    </source>
</evidence>
<dbReference type="PANTHER" id="PTHR45528">
    <property type="entry name" value="SENSOR HISTIDINE KINASE CPXA"/>
    <property type="match status" value="1"/>
</dbReference>
<keyword evidence="6" id="KW-0808">Transferase</keyword>
<evidence type="ECO:0000256" key="12">
    <source>
        <dbReference type="ARBA" id="ARBA00023012"/>
    </source>
</evidence>
<keyword evidence="10" id="KW-0067">ATP-binding</keyword>
<dbReference type="GO" id="GO:0000155">
    <property type="term" value="F:phosphorelay sensor kinase activity"/>
    <property type="evidence" value="ECO:0007669"/>
    <property type="project" value="InterPro"/>
</dbReference>
<keyword evidence="7 14" id="KW-0812">Transmembrane</keyword>
<evidence type="ECO:0000256" key="1">
    <source>
        <dbReference type="ARBA" id="ARBA00000085"/>
    </source>
</evidence>
<keyword evidence="4" id="KW-1003">Cell membrane</keyword>
<comment type="catalytic activity">
    <reaction evidence="1">
        <text>ATP + protein L-histidine = ADP + protein N-phospho-L-histidine.</text>
        <dbReference type="EC" id="2.7.13.3"/>
    </reaction>
</comment>
<dbReference type="SMART" id="SM00388">
    <property type="entry name" value="HisKA"/>
    <property type="match status" value="1"/>
</dbReference>
<keyword evidence="13 14" id="KW-0472">Membrane</keyword>
<evidence type="ECO:0000256" key="8">
    <source>
        <dbReference type="ARBA" id="ARBA00022741"/>
    </source>
</evidence>
<dbReference type="InterPro" id="IPR003661">
    <property type="entry name" value="HisK_dim/P_dom"/>
</dbReference>
<evidence type="ECO:0000256" key="6">
    <source>
        <dbReference type="ARBA" id="ARBA00022679"/>
    </source>
</evidence>
<dbReference type="RefSeq" id="WP_100353052.1">
    <property type="nucleotide sequence ID" value="NZ_PCGR01000002.1"/>
</dbReference>
<evidence type="ECO:0000256" key="2">
    <source>
        <dbReference type="ARBA" id="ARBA00004651"/>
    </source>
</evidence>
<keyword evidence="5" id="KW-0597">Phosphoprotein</keyword>
<gene>
    <name evidence="16" type="ORF">CQS04_04820</name>
</gene>
<feature type="transmembrane region" description="Helical" evidence="14">
    <location>
        <begin position="400"/>
        <end position="424"/>
    </location>
</feature>
<protein>
    <recommendedName>
        <fullName evidence="3">histidine kinase</fullName>
        <ecNumber evidence="3">2.7.13.3</ecNumber>
    </recommendedName>
</protein>
<dbReference type="AlphaFoldDB" id="A0A2M9EZ41"/>
<dbReference type="CDD" id="cd00082">
    <property type="entry name" value="HisKA"/>
    <property type="match status" value="1"/>
</dbReference>
<evidence type="ECO:0000256" key="4">
    <source>
        <dbReference type="ARBA" id="ARBA00022475"/>
    </source>
</evidence>
<keyword evidence="17" id="KW-1185">Reference proteome</keyword>
<feature type="domain" description="Histidine kinase" evidence="15">
    <location>
        <begin position="491"/>
        <end position="705"/>
    </location>
</feature>
<dbReference type="Pfam" id="PF00512">
    <property type="entry name" value="HisKA"/>
    <property type="match status" value="1"/>
</dbReference>
<evidence type="ECO:0000256" key="7">
    <source>
        <dbReference type="ARBA" id="ARBA00022692"/>
    </source>
</evidence>
<dbReference type="PROSITE" id="PS50109">
    <property type="entry name" value="HIS_KIN"/>
    <property type="match status" value="1"/>
</dbReference>
<dbReference type="SUPFAM" id="SSF55874">
    <property type="entry name" value="ATPase domain of HSP90 chaperone/DNA topoisomerase II/histidine kinase"/>
    <property type="match status" value="1"/>
</dbReference>
<comment type="caution">
    <text evidence="16">The sequence shown here is derived from an EMBL/GenBank/DDBJ whole genome shotgun (WGS) entry which is preliminary data.</text>
</comment>
<name>A0A2M9EZ41_9BACL</name>
<dbReference type="GO" id="GO:0005886">
    <property type="term" value="C:plasma membrane"/>
    <property type="evidence" value="ECO:0007669"/>
    <property type="project" value="UniProtKB-SubCell"/>
</dbReference>
<evidence type="ECO:0000313" key="16">
    <source>
        <dbReference type="EMBL" id="PJK16483.1"/>
    </source>
</evidence>
<dbReference type="Gene3D" id="3.30.565.10">
    <property type="entry name" value="Histidine kinase-like ATPase, C-terminal domain"/>
    <property type="match status" value="1"/>
</dbReference>
<evidence type="ECO:0000259" key="15">
    <source>
        <dbReference type="PROSITE" id="PS50109"/>
    </source>
</evidence>
<accession>A0A2M9EZ41</accession>
<dbReference type="InterPro" id="IPR036097">
    <property type="entry name" value="HisK_dim/P_sf"/>
</dbReference>
<dbReference type="SMART" id="SM00387">
    <property type="entry name" value="HATPase_c"/>
    <property type="match status" value="1"/>
</dbReference>
<keyword evidence="8" id="KW-0547">Nucleotide-binding</keyword>
<dbReference type="GO" id="GO:0005524">
    <property type="term" value="F:ATP binding"/>
    <property type="evidence" value="ECO:0007669"/>
    <property type="project" value="UniProtKB-KW"/>
</dbReference>
<dbReference type="EMBL" id="PCGR01000002">
    <property type="protein sequence ID" value="PJK16483.1"/>
    <property type="molecule type" value="Genomic_DNA"/>
</dbReference>
<dbReference type="InterPro" id="IPR036890">
    <property type="entry name" value="HATPase_C_sf"/>
</dbReference>
<keyword evidence="11 14" id="KW-1133">Transmembrane helix</keyword>
<evidence type="ECO:0000256" key="11">
    <source>
        <dbReference type="ARBA" id="ARBA00022989"/>
    </source>
</evidence>
<dbReference type="InterPro" id="IPR003594">
    <property type="entry name" value="HATPase_dom"/>
</dbReference>
<reference evidence="16 17" key="1">
    <citation type="submission" date="2017-10" db="EMBL/GenBank/DDBJ databases">
        <title>Draft genome of Chryseomicrobium casticus sp. nov.</title>
        <authorList>
            <person name="Chakraborty R."/>
            <person name="Saha T."/>
        </authorList>
    </citation>
    <scope>NUCLEOTIDE SEQUENCE [LARGE SCALE GENOMIC DNA]</scope>
    <source>
        <strain evidence="16 17">ET03</strain>
    </source>
</reference>
<evidence type="ECO:0000256" key="9">
    <source>
        <dbReference type="ARBA" id="ARBA00022777"/>
    </source>
</evidence>
<comment type="subcellular location">
    <subcellularLocation>
        <location evidence="2">Cell membrane</location>
        <topology evidence="2">Multi-pass membrane protein</topology>
    </subcellularLocation>
</comment>
<evidence type="ECO:0000256" key="10">
    <source>
        <dbReference type="ARBA" id="ARBA00022840"/>
    </source>
</evidence>
<feature type="transmembrane region" description="Helical" evidence="14">
    <location>
        <begin position="325"/>
        <end position="351"/>
    </location>
</feature>
<evidence type="ECO:0000256" key="13">
    <source>
        <dbReference type="ARBA" id="ARBA00023136"/>
    </source>
</evidence>
<dbReference type="FunFam" id="1.10.287.130:FF:000008">
    <property type="entry name" value="Two-component sensor histidine kinase"/>
    <property type="match status" value="1"/>
</dbReference>
<dbReference type="InterPro" id="IPR005467">
    <property type="entry name" value="His_kinase_dom"/>
</dbReference>